<dbReference type="NCBIfam" id="TIGR00340">
    <property type="entry name" value="zpr1_rel"/>
    <property type="match status" value="1"/>
</dbReference>
<keyword evidence="4" id="KW-0862">Zinc</keyword>
<dbReference type="GO" id="GO:0008270">
    <property type="term" value="F:zinc ion binding"/>
    <property type="evidence" value="ECO:0007669"/>
    <property type="project" value="UniProtKB-KW"/>
</dbReference>
<dbReference type="GeneID" id="8770274"/>
<keyword evidence="2" id="KW-0479">Metal-binding</keyword>
<dbReference type="InterPro" id="IPR056180">
    <property type="entry name" value="ZPR1_jr_dom"/>
</dbReference>
<accession>D3E1R7</accession>
<dbReference type="EMBL" id="CP001719">
    <property type="protein sequence ID" value="ADC46478.1"/>
    <property type="molecule type" value="Genomic_DNA"/>
</dbReference>
<evidence type="ECO:0000256" key="4">
    <source>
        <dbReference type="ARBA" id="ARBA00022833"/>
    </source>
</evidence>
<keyword evidence="7" id="KW-1185">Reference proteome</keyword>
<evidence type="ECO:0000256" key="1">
    <source>
        <dbReference type="ARBA" id="ARBA00008354"/>
    </source>
</evidence>
<dbReference type="InterPro" id="IPR042452">
    <property type="entry name" value="ZPR1_Znf1/2"/>
</dbReference>
<dbReference type="KEGG" id="mru:mru_0627"/>
<dbReference type="STRING" id="634498.mru_0627"/>
<dbReference type="Gene3D" id="2.20.25.420">
    <property type="entry name" value="ZPR1, zinc finger domain"/>
    <property type="match status" value="1"/>
</dbReference>
<dbReference type="SMART" id="SM00709">
    <property type="entry name" value="Zpr1"/>
    <property type="match status" value="1"/>
</dbReference>
<organism evidence="6 7">
    <name type="scientific">Methanobrevibacter ruminantium (strain ATCC 35063 / DSM 1093 / JCM 13430 / OCM 146 / M1)</name>
    <name type="common">Methanobacterium ruminantium</name>
    <dbReference type="NCBI Taxonomy" id="634498"/>
    <lineage>
        <taxon>Archaea</taxon>
        <taxon>Methanobacteriati</taxon>
        <taxon>Methanobacteriota</taxon>
        <taxon>Methanomada group</taxon>
        <taxon>Methanobacteria</taxon>
        <taxon>Methanobacteriales</taxon>
        <taxon>Methanobacteriaceae</taxon>
        <taxon>Methanobrevibacter</taxon>
    </lineage>
</organism>
<sequence>MTKDDIITGKQAIIKMDCPVCGGNKTANYITQTHELAYFGEIVESTIQCEKCGFRHSDIITTEQKDPAKHSLIITKKSLNSRVVRSQSATVSLPEIGIKVEPGPKSEGYISNVEGVLIRFKQATESALRMFDDEESQKNANAVLDKINQVLAGELETLLLIEDPFGQSKIMDVRAKSEPLSDEELKNLKTGFTVIDDEQ</sequence>
<dbReference type="InterPro" id="IPR004457">
    <property type="entry name" value="Znf_ZPR1"/>
</dbReference>
<name>D3E1R7_METRM</name>
<dbReference type="InterPro" id="IPR004470">
    <property type="entry name" value="ZPR1-like_arc"/>
</dbReference>
<reference evidence="6 7" key="1">
    <citation type="journal article" date="2010" name="PLoS ONE">
        <title>The genome sequence of the rumen methanogen Methanobrevibacter ruminantium reveals new possibilities for controlling ruminant methane emissions.</title>
        <authorList>
            <person name="Leahy S.C."/>
            <person name="Kelly W.J."/>
            <person name="Altermann E."/>
            <person name="Ronimus R.S."/>
            <person name="Yeoman C.J."/>
            <person name="Pacheco D.M."/>
            <person name="Li D."/>
            <person name="Kong Z."/>
            <person name="McTavish S."/>
            <person name="Sang C."/>
            <person name="Lambie S.C."/>
            <person name="Janssen P.H."/>
            <person name="Dey D."/>
            <person name="Attwood G.T."/>
        </authorList>
    </citation>
    <scope>NUCLEOTIDE SEQUENCE [LARGE SCALE GENOMIC DNA]</scope>
    <source>
        <strain evidence="7">ATCC 35063 / DSM 1093 / JCM 13430 / OCM 146 / M1</strain>
    </source>
</reference>
<dbReference type="HOGENOM" id="CLU_107446_0_0_2"/>
<dbReference type="PANTHER" id="PTHR10876">
    <property type="entry name" value="ZINC FINGER PROTEIN ZPR1"/>
    <property type="match status" value="1"/>
</dbReference>
<dbReference type="PANTHER" id="PTHR10876:SF0">
    <property type="entry name" value="ZINC FINGER PROTEIN ZPR1"/>
    <property type="match status" value="1"/>
</dbReference>
<keyword evidence="3 6" id="KW-0863">Zinc-finger</keyword>
<dbReference type="RefSeq" id="WP_012955429.1">
    <property type="nucleotide sequence ID" value="NC_013790.1"/>
</dbReference>
<evidence type="ECO:0000313" key="6">
    <source>
        <dbReference type="EMBL" id="ADC46478.1"/>
    </source>
</evidence>
<comment type="similarity">
    <text evidence="1">Belongs to the ZPR1 family.</text>
</comment>
<evidence type="ECO:0000256" key="2">
    <source>
        <dbReference type="ARBA" id="ARBA00022723"/>
    </source>
</evidence>
<evidence type="ECO:0000256" key="3">
    <source>
        <dbReference type="ARBA" id="ARBA00022771"/>
    </source>
</evidence>
<dbReference type="InterPro" id="IPR042451">
    <property type="entry name" value="ZPR1_A/B_dom"/>
</dbReference>
<dbReference type="eggNOG" id="arCOG04265">
    <property type="taxonomic scope" value="Archaea"/>
</dbReference>
<feature type="domain" description="Zinc finger ZPR1-type" evidence="5">
    <location>
        <begin position="16"/>
        <end position="172"/>
    </location>
</feature>
<protein>
    <submittedName>
        <fullName evidence="6">ZPR1 zinc-finger domain-containing protein</fullName>
    </submittedName>
</protein>
<dbReference type="PATRIC" id="fig|634498.28.peg.629"/>
<proteinExistence type="inferred from homology"/>
<evidence type="ECO:0000259" key="5">
    <source>
        <dbReference type="SMART" id="SM00709"/>
    </source>
</evidence>
<dbReference type="Proteomes" id="UP000008680">
    <property type="component" value="Chromosome"/>
</dbReference>
<dbReference type="Pfam" id="PF22794">
    <property type="entry name" value="jr-ZPR1"/>
    <property type="match status" value="1"/>
</dbReference>
<dbReference type="NCBIfam" id="TIGR00310">
    <property type="entry name" value="ZPR1_znf"/>
    <property type="match status" value="1"/>
</dbReference>
<dbReference type="Gene3D" id="2.60.120.1040">
    <property type="entry name" value="ZPR1, A/B domain"/>
    <property type="match status" value="1"/>
</dbReference>
<dbReference type="AlphaFoldDB" id="D3E1R7"/>
<gene>
    <name evidence="6" type="ordered locus">mru_0627</name>
</gene>
<dbReference type="InterPro" id="IPR040141">
    <property type="entry name" value="ZPR1"/>
</dbReference>
<evidence type="ECO:0000313" key="7">
    <source>
        <dbReference type="Proteomes" id="UP000008680"/>
    </source>
</evidence>